<dbReference type="Pfam" id="PF15018">
    <property type="entry name" value="InaF-motif"/>
    <property type="match status" value="1"/>
</dbReference>
<keyword evidence="1" id="KW-0812">Transmembrane</keyword>
<sequence>MSEREPDLKTYGAFVRSHVEYAIQAWRPWFKKYYLKLKRVQARATKMVHNLTKRTTGVKQNETGKLKQQKNNKKWVRLATVFVYVISVSLAAIVLAIYYSFFWKPRISSNQTMKISTCTPTSHFSKDNPQLAIACKPLQKTKMIMLSVYSKLWTISFRGSPQLSKD</sequence>
<dbReference type="OrthoDB" id="8113027at2759"/>
<protein>
    <submittedName>
        <fullName evidence="4">Transmembrane protein</fullName>
    </submittedName>
</protein>
<name>A0A183TC43_SCHSO</name>
<reference evidence="2 3" key="2">
    <citation type="submission" date="2018-11" db="EMBL/GenBank/DDBJ databases">
        <authorList>
            <consortium name="Pathogen Informatics"/>
        </authorList>
    </citation>
    <scope>NUCLEOTIDE SEQUENCE [LARGE SCALE GENOMIC DNA]</scope>
    <source>
        <strain evidence="2 3">NST_G2</strain>
    </source>
</reference>
<evidence type="ECO:0000256" key="1">
    <source>
        <dbReference type="SAM" id="Phobius"/>
    </source>
</evidence>
<keyword evidence="3" id="KW-1185">Reference proteome</keyword>
<dbReference type="PANTHER" id="PTHR34929:SF1">
    <property type="entry name" value="INAF MOTIF CONTAINING 2"/>
    <property type="match status" value="1"/>
</dbReference>
<accession>A0A183TC43</accession>
<reference evidence="4" key="1">
    <citation type="submission" date="2016-06" db="UniProtKB">
        <authorList>
            <consortium name="WormBaseParasite"/>
        </authorList>
    </citation>
    <scope>IDENTIFICATION</scope>
</reference>
<dbReference type="AlphaFoldDB" id="A0A183TC43"/>
<dbReference type="WBParaSite" id="SSLN_0001457901-mRNA-1">
    <property type="protein sequence ID" value="SSLN_0001457901-mRNA-1"/>
    <property type="gene ID" value="SSLN_0001457901"/>
</dbReference>
<feature type="transmembrane region" description="Helical" evidence="1">
    <location>
        <begin position="75"/>
        <end position="101"/>
    </location>
</feature>
<dbReference type="EMBL" id="UYSU01038604">
    <property type="protein sequence ID" value="VDM00427.1"/>
    <property type="molecule type" value="Genomic_DNA"/>
</dbReference>
<evidence type="ECO:0000313" key="2">
    <source>
        <dbReference type="EMBL" id="VDM00427.1"/>
    </source>
</evidence>
<evidence type="ECO:0000313" key="4">
    <source>
        <dbReference type="WBParaSite" id="SSLN_0001457901-mRNA-1"/>
    </source>
</evidence>
<organism evidence="4">
    <name type="scientific">Schistocephalus solidus</name>
    <name type="common">Tapeworm</name>
    <dbReference type="NCBI Taxonomy" id="70667"/>
    <lineage>
        <taxon>Eukaryota</taxon>
        <taxon>Metazoa</taxon>
        <taxon>Spiralia</taxon>
        <taxon>Lophotrochozoa</taxon>
        <taxon>Platyhelminthes</taxon>
        <taxon>Cestoda</taxon>
        <taxon>Eucestoda</taxon>
        <taxon>Diphyllobothriidea</taxon>
        <taxon>Diphyllobothriidae</taxon>
        <taxon>Schistocephalus</taxon>
    </lineage>
</organism>
<keyword evidence="1" id="KW-1133">Transmembrane helix</keyword>
<proteinExistence type="predicted"/>
<dbReference type="InterPro" id="IPR029162">
    <property type="entry name" value="InaF-motif"/>
</dbReference>
<dbReference type="Proteomes" id="UP000275846">
    <property type="component" value="Unassembled WGS sequence"/>
</dbReference>
<keyword evidence="1" id="KW-0472">Membrane</keyword>
<evidence type="ECO:0000313" key="3">
    <source>
        <dbReference type="Proteomes" id="UP000275846"/>
    </source>
</evidence>
<dbReference type="PANTHER" id="PTHR34929">
    <property type="entry name" value="ZGC:153157"/>
    <property type="match status" value="1"/>
</dbReference>
<gene>
    <name evidence="2" type="ORF">SSLN_LOCUS14041</name>
</gene>